<proteinExistence type="predicted"/>
<dbReference type="AlphaFoldDB" id="A0A382ARI9"/>
<gene>
    <name evidence="1" type="ORF">METZ01_LOCUS156883</name>
</gene>
<evidence type="ECO:0000313" key="1">
    <source>
        <dbReference type="EMBL" id="SVB04029.1"/>
    </source>
</evidence>
<feature type="non-terminal residue" evidence="1">
    <location>
        <position position="31"/>
    </location>
</feature>
<reference evidence="1" key="1">
    <citation type="submission" date="2018-05" db="EMBL/GenBank/DDBJ databases">
        <authorList>
            <person name="Lanie J.A."/>
            <person name="Ng W.-L."/>
            <person name="Kazmierczak K.M."/>
            <person name="Andrzejewski T.M."/>
            <person name="Davidsen T.M."/>
            <person name="Wayne K.J."/>
            <person name="Tettelin H."/>
            <person name="Glass J.I."/>
            <person name="Rusch D."/>
            <person name="Podicherti R."/>
            <person name="Tsui H.-C.T."/>
            <person name="Winkler M.E."/>
        </authorList>
    </citation>
    <scope>NUCLEOTIDE SEQUENCE</scope>
</reference>
<dbReference type="EMBL" id="UINC01026487">
    <property type="protein sequence ID" value="SVB04029.1"/>
    <property type="molecule type" value="Genomic_DNA"/>
</dbReference>
<protein>
    <submittedName>
        <fullName evidence="1">Uncharacterized protein</fullName>
    </submittedName>
</protein>
<organism evidence="1">
    <name type="scientific">marine metagenome</name>
    <dbReference type="NCBI Taxonomy" id="408172"/>
    <lineage>
        <taxon>unclassified sequences</taxon>
        <taxon>metagenomes</taxon>
        <taxon>ecological metagenomes</taxon>
    </lineage>
</organism>
<accession>A0A382ARI9</accession>
<sequence>MPDCRAANIAFALLLTVCLFGLGKRTVSAAP</sequence>
<name>A0A382ARI9_9ZZZZ</name>